<evidence type="ECO:0000313" key="2">
    <source>
        <dbReference type="Proteomes" id="UP001161247"/>
    </source>
</evidence>
<name>A0AAV1C8D3_OLDCO</name>
<dbReference type="AlphaFoldDB" id="A0AAV1C8D3"/>
<reference evidence="1" key="1">
    <citation type="submission" date="2023-03" db="EMBL/GenBank/DDBJ databases">
        <authorList>
            <person name="Julca I."/>
        </authorList>
    </citation>
    <scope>NUCLEOTIDE SEQUENCE</scope>
</reference>
<proteinExistence type="predicted"/>
<dbReference type="Proteomes" id="UP001161247">
    <property type="component" value="Chromosome 1"/>
</dbReference>
<keyword evidence="2" id="KW-1185">Reference proteome</keyword>
<gene>
    <name evidence="1" type="ORF">OLC1_LOCUS3609</name>
</gene>
<dbReference type="EMBL" id="OX459118">
    <property type="protein sequence ID" value="CAI9091771.1"/>
    <property type="molecule type" value="Genomic_DNA"/>
</dbReference>
<organism evidence="1 2">
    <name type="scientific">Oldenlandia corymbosa var. corymbosa</name>
    <dbReference type="NCBI Taxonomy" id="529605"/>
    <lineage>
        <taxon>Eukaryota</taxon>
        <taxon>Viridiplantae</taxon>
        <taxon>Streptophyta</taxon>
        <taxon>Embryophyta</taxon>
        <taxon>Tracheophyta</taxon>
        <taxon>Spermatophyta</taxon>
        <taxon>Magnoliopsida</taxon>
        <taxon>eudicotyledons</taxon>
        <taxon>Gunneridae</taxon>
        <taxon>Pentapetalae</taxon>
        <taxon>asterids</taxon>
        <taxon>lamiids</taxon>
        <taxon>Gentianales</taxon>
        <taxon>Rubiaceae</taxon>
        <taxon>Rubioideae</taxon>
        <taxon>Spermacoceae</taxon>
        <taxon>Hedyotis-Oldenlandia complex</taxon>
        <taxon>Oldenlandia</taxon>
    </lineage>
</organism>
<evidence type="ECO:0000313" key="1">
    <source>
        <dbReference type="EMBL" id="CAI9091771.1"/>
    </source>
</evidence>
<sequence>MNTVTLISNPKNYEAKGYETSSNRVKLYGEALNIIRVSSEQFRDNRDKKNLLDNELDEHLSEIIDQSYVTLTLGPNDEIDMDDTQILVDDETSLPSQHAPGKKTKL</sequence>
<accession>A0AAV1C8D3</accession>
<protein>
    <submittedName>
        <fullName evidence="1">OLC1v1026882C1</fullName>
    </submittedName>
</protein>